<dbReference type="NCBIfam" id="NF001244">
    <property type="entry name" value="PRK00216.1-5"/>
    <property type="match status" value="1"/>
</dbReference>
<dbReference type="GO" id="GO:0043770">
    <property type="term" value="F:demethylmenaquinone methyltransferase activity"/>
    <property type="evidence" value="ECO:0007669"/>
    <property type="project" value="UniProtKB-UniRule"/>
</dbReference>
<name>A0A9X4RVU2_9FLAO</name>
<dbReference type="Proteomes" id="UP001152599">
    <property type="component" value="Unassembled WGS sequence"/>
</dbReference>
<comment type="catalytic activity">
    <reaction evidence="5">
        <text>a 2-demethylmenaquinol + S-adenosyl-L-methionine = a menaquinol + S-adenosyl-L-homocysteine + H(+)</text>
        <dbReference type="Rhea" id="RHEA:42640"/>
        <dbReference type="Rhea" id="RHEA-COMP:9539"/>
        <dbReference type="Rhea" id="RHEA-COMP:9563"/>
        <dbReference type="ChEBI" id="CHEBI:15378"/>
        <dbReference type="ChEBI" id="CHEBI:18151"/>
        <dbReference type="ChEBI" id="CHEBI:55437"/>
        <dbReference type="ChEBI" id="CHEBI:57856"/>
        <dbReference type="ChEBI" id="CHEBI:59789"/>
        <dbReference type="EC" id="2.1.1.163"/>
    </reaction>
</comment>
<evidence type="ECO:0000256" key="4">
    <source>
        <dbReference type="ARBA" id="ARBA00022691"/>
    </source>
</evidence>
<dbReference type="PANTHER" id="PTHR43591:SF24">
    <property type="entry name" value="2-METHOXY-6-POLYPRENYL-1,4-BENZOQUINOL METHYLASE, MITOCHONDRIAL"/>
    <property type="match status" value="1"/>
</dbReference>
<sequence>MSEQVKPYGSTMGKKDEVEQMFDNISHRYDFLNRLLSVGIDVSWRKKVVKMVTETEPKTILDVATGTGDLAIALAKKNPQAKITGFDLSNGMLEHGRVKVAEKNLTDQIEMIQGDAENMPFEDNTFDAITVAFGVRNFETLEKGLKEIHRVLKPGGKFVILEFSQPEQFPMKQLYNFYFKNILPVIGKTFSKDHRAYTYLPESVQAFPYGEKLNKILKSVNFLEPKDKKLTFGIASIYSCLK</sequence>
<feature type="binding site" evidence="5">
    <location>
        <begin position="115"/>
        <end position="116"/>
    </location>
    <ligand>
        <name>S-adenosyl-L-methionine</name>
        <dbReference type="ChEBI" id="CHEBI:59789"/>
    </ligand>
</feature>
<dbReference type="EC" id="2.1.1.163" evidence="5"/>
<keyword evidence="4 5" id="KW-0949">S-adenosyl-L-methionine</keyword>
<evidence type="ECO:0000256" key="3">
    <source>
        <dbReference type="ARBA" id="ARBA00022679"/>
    </source>
</evidence>
<dbReference type="PANTHER" id="PTHR43591">
    <property type="entry name" value="METHYLTRANSFERASE"/>
    <property type="match status" value="1"/>
</dbReference>
<dbReference type="PROSITE" id="PS01184">
    <property type="entry name" value="UBIE_2"/>
    <property type="match status" value="1"/>
</dbReference>
<dbReference type="CDD" id="cd02440">
    <property type="entry name" value="AdoMet_MTases"/>
    <property type="match status" value="1"/>
</dbReference>
<gene>
    <name evidence="6" type="primary">ubiE</name>
    <name evidence="5" type="synonym">menG</name>
    <name evidence="6" type="ORF">NMK71_06985</name>
</gene>
<organism evidence="6 7">
    <name type="scientific">Profundicola chukchiensis</name>
    <dbReference type="NCBI Taxonomy" id="2961959"/>
    <lineage>
        <taxon>Bacteria</taxon>
        <taxon>Pseudomonadati</taxon>
        <taxon>Bacteroidota</taxon>
        <taxon>Flavobacteriia</taxon>
        <taxon>Flavobacteriales</taxon>
        <taxon>Weeksellaceae</taxon>
        <taxon>Profundicola</taxon>
    </lineage>
</organism>
<dbReference type="SUPFAM" id="SSF53335">
    <property type="entry name" value="S-adenosyl-L-methionine-dependent methyltransferases"/>
    <property type="match status" value="1"/>
</dbReference>
<feature type="binding site" evidence="5">
    <location>
        <position position="87"/>
    </location>
    <ligand>
        <name>S-adenosyl-L-methionine</name>
        <dbReference type="ChEBI" id="CHEBI:59789"/>
    </ligand>
</feature>
<evidence type="ECO:0000256" key="5">
    <source>
        <dbReference type="HAMAP-Rule" id="MF_01813"/>
    </source>
</evidence>
<dbReference type="GO" id="GO:0009234">
    <property type="term" value="P:menaquinone biosynthetic process"/>
    <property type="evidence" value="ECO:0007669"/>
    <property type="project" value="UniProtKB-UniRule"/>
</dbReference>
<dbReference type="GO" id="GO:0032259">
    <property type="term" value="P:methylation"/>
    <property type="evidence" value="ECO:0007669"/>
    <property type="project" value="UniProtKB-KW"/>
</dbReference>
<comment type="similarity">
    <text evidence="5">Belongs to the class I-like SAM-binding methyltransferase superfamily. MenG/UbiE family.</text>
</comment>
<evidence type="ECO:0000256" key="1">
    <source>
        <dbReference type="ARBA" id="ARBA00022428"/>
    </source>
</evidence>
<feature type="binding site" evidence="5">
    <location>
        <position position="67"/>
    </location>
    <ligand>
        <name>S-adenosyl-L-methionine</name>
        <dbReference type="ChEBI" id="CHEBI:59789"/>
    </ligand>
</feature>
<dbReference type="Gene3D" id="3.40.50.150">
    <property type="entry name" value="Vaccinia Virus protein VP39"/>
    <property type="match status" value="1"/>
</dbReference>
<dbReference type="RefSeq" id="WP_304420637.1">
    <property type="nucleotide sequence ID" value="NZ_JANCMU010000003.1"/>
</dbReference>
<dbReference type="HAMAP" id="MF_01813">
    <property type="entry name" value="MenG_UbiE_methyltr"/>
    <property type="match status" value="1"/>
</dbReference>
<keyword evidence="2 5" id="KW-0489">Methyltransferase</keyword>
<dbReference type="PROSITE" id="PS51608">
    <property type="entry name" value="SAM_MT_UBIE"/>
    <property type="match status" value="1"/>
</dbReference>
<comment type="function">
    <text evidence="5">Methyltransferase required for the conversion of demethylmenaquinol (DMKH2) to menaquinol (MKH2).</text>
</comment>
<reference evidence="6" key="1">
    <citation type="submission" date="2022-07" db="EMBL/GenBank/DDBJ databases">
        <title>Description and genome-wide analysis of Profundicola chukchiensis gen. nov., sp. nov., marine bacteria isolated from bottom sediments of the Chukchi Sea.</title>
        <authorList>
            <person name="Romanenko L."/>
            <person name="Otstavnykh N."/>
            <person name="Kurilenko V."/>
            <person name="Eremeev V."/>
            <person name="Velansky P."/>
            <person name="Mikhailov V."/>
            <person name="Isaeva M."/>
        </authorList>
    </citation>
    <scope>NUCLEOTIDE SEQUENCE</scope>
    <source>
        <strain evidence="6">KMM 9713</strain>
    </source>
</reference>
<keyword evidence="3 5" id="KW-0808">Transferase</keyword>
<proteinExistence type="inferred from homology"/>
<keyword evidence="1 5" id="KW-0474">Menaquinone biosynthesis</keyword>
<comment type="caution">
    <text evidence="5">Lacks conserved residue(s) required for the propagation of feature annotation.</text>
</comment>
<protein>
    <recommendedName>
        <fullName evidence="5">Demethylmenaquinone methyltransferase</fullName>
        <ecNumber evidence="5">2.1.1.163</ecNumber>
    </recommendedName>
</protein>
<comment type="caution">
    <text evidence="6">The sequence shown here is derived from an EMBL/GenBank/DDBJ whole genome shotgun (WGS) entry which is preliminary data.</text>
</comment>
<comment type="pathway">
    <text evidence="5">Quinol/quinone metabolism; menaquinone biosynthesis; menaquinol from 1,4-dihydroxy-2-naphthoate: step 2/2.</text>
</comment>
<evidence type="ECO:0000313" key="6">
    <source>
        <dbReference type="EMBL" id="MDG4946155.1"/>
    </source>
</evidence>
<dbReference type="NCBIfam" id="TIGR01934">
    <property type="entry name" value="MenG_MenH_UbiE"/>
    <property type="match status" value="1"/>
</dbReference>
<dbReference type="InterPro" id="IPR029063">
    <property type="entry name" value="SAM-dependent_MTases_sf"/>
</dbReference>
<dbReference type="PROSITE" id="PS01183">
    <property type="entry name" value="UBIE_1"/>
    <property type="match status" value="1"/>
</dbReference>
<accession>A0A9X4RVU2</accession>
<keyword evidence="7" id="KW-1185">Reference proteome</keyword>
<dbReference type="EMBL" id="JANCMU010000003">
    <property type="protein sequence ID" value="MDG4946155.1"/>
    <property type="molecule type" value="Genomic_DNA"/>
</dbReference>
<evidence type="ECO:0000313" key="7">
    <source>
        <dbReference type="Proteomes" id="UP001152599"/>
    </source>
</evidence>
<dbReference type="InterPro" id="IPR023576">
    <property type="entry name" value="UbiE/COQ5_MeTrFase_CS"/>
</dbReference>
<dbReference type="AlphaFoldDB" id="A0A9X4RVU2"/>
<dbReference type="Pfam" id="PF01209">
    <property type="entry name" value="Ubie_methyltran"/>
    <property type="match status" value="1"/>
</dbReference>
<evidence type="ECO:0000256" key="2">
    <source>
        <dbReference type="ARBA" id="ARBA00022603"/>
    </source>
</evidence>
<dbReference type="InterPro" id="IPR004033">
    <property type="entry name" value="UbiE/COQ5_MeTrFase"/>
</dbReference>